<evidence type="ECO:0000313" key="11">
    <source>
        <dbReference type="EMBL" id="TCC39875.1"/>
    </source>
</evidence>
<keyword evidence="12" id="KW-1185">Reference proteome</keyword>
<dbReference type="InterPro" id="IPR036852">
    <property type="entry name" value="Peptidase_S8/S53_dom_sf"/>
</dbReference>
<feature type="active site" description="Charge relay system" evidence="5 6">
    <location>
        <position position="217"/>
    </location>
</feature>
<evidence type="ECO:0000256" key="5">
    <source>
        <dbReference type="PIRSR" id="PIRSR615500-1"/>
    </source>
</evidence>
<dbReference type="GO" id="GO:0006508">
    <property type="term" value="P:proteolysis"/>
    <property type="evidence" value="ECO:0007669"/>
    <property type="project" value="UniProtKB-KW"/>
</dbReference>
<proteinExistence type="inferred from homology"/>
<dbReference type="InterPro" id="IPR023827">
    <property type="entry name" value="Peptidase_S8_Asp-AS"/>
</dbReference>
<dbReference type="PANTHER" id="PTHR43806:SF11">
    <property type="entry name" value="CEREVISIN-RELATED"/>
    <property type="match status" value="1"/>
</dbReference>
<dbReference type="EMBL" id="SJKA01000002">
    <property type="protein sequence ID" value="TCC39875.1"/>
    <property type="molecule type" value="Genomic_DNA"/>
</dbReference>
<evidence type="ECO:0000256" key="2">
    <source>
        <dbReference type="ARBA" id="ARBA00022670"/>
    </source>
</evidence>
<accession>A0A4R0JDZ2</accession>
<gene>
    <name evidence="11" type="ORF">E0H50_08180</name>
</gene>
<evidence type="ECO:0000256" key="9">
    <source>
        <dbReference type="SAM" id="SignalP"/>
    </source>
</evidence>
<evidence type="ECO:0000256" key="3">
    <source>
        <dbReference type="ARBA" id="ARBA00022801"/>
    </source>
</evidence>
<keyword evidence="2 6" id="KW-0645">Protease</keyword>
<name>A0A4R0JDZ2_9ACTN</name>
<dbReference type="PROSITE" id="PS00138">
    <property type="entry name" value="SUBTILASE_SER"/>
    <property type="match status" value="1"/>
</dbReference>
<dbReference type="Pfam" id="PF00082">
    <property type="entry name" value="Peptidase_S8"/>
    <property type="match status" value="1"/>
</dbReference>
<evidence type="ECO:0000256" key="6">
    <source>
        <dbReference type="PROSITE-ProRule" id="PRU01240"/>
    </source>
</evidence>
<comment type="caution">
    <text evidence="11">The sequence shown here is derived from an EMBL/GenBank/DDBJ whole genome shotgun (WGS) entry which is preliminary data.</text>
</comment>
<dbReference type="SUPFAM" id="SSF52743">
    <property type="entry name" value="Subtilisin-like"/>
    <property type="match status" value="1"/>
</dbReference>
<feature type="region of interest" description="Disordered" evidence="8">
    <location>
        <begin position="370"/>
        <end position="394"/>
    </location>
</feature>
<feature type="domain" description="Peptidase S8/S53" evidence="10">
    <location>
        <begin position="208"/>
        <end position="471"/>
    </location>
</feature>
<dbReference type="AlphaFoldDB" id="A0A4R0JDZ2"/>
<dbReference type="InterPro" id="IPR023828">
    <property type="entry name" value="Peptidase_S8_Ser-AS"/>
</dbReference>
<dbReference type="OrthoDB" id="614750at2"/>
<feature type="signal peptide" evidence="9">
    <location>
        <begin position="1"/>
        <end position="31"/>
    </location>
</feature>
<dbReference type="PROSITE" id="PS51892">
    <property type="entry name" value="SUBTILASE"/>
    <property type="match status" value="1"/>
</dbReference>
<reference evidence="11 12" key="1">
    <citation type="submission" date="2019-02" db="EMBL/GenBank/DDBJ databases">
        <title>Kribbella capetownensis sp. nov. and Kribbella speibonae sp. nov., isolated from soil.</title>
        <authorList>
            <person name="Curtis S.M."/>
            <person name="Norton I."/>
            <person name="Everest G.J."/>
            <person name="Meyers P.R."/>
        </authorList>
    </citation>
    <scope>NUCLEOTIDE SEQUENCE [LARGE SCALE GENOMIC DNA]</scope>
    <source>
        <strain evidence="11 12">DSM 27082</strain>
    </source>
</reference>
<dbReference type="InterPro" id="IPR022398">
    <property type="entry name" value="Peptidase_S8_His-AS"/>
</dbReference>
<dbReference type="GO" id="GO:0004252">
    <property type="term" value="F:serine-type endopeptidase activity"/>
    <property type="evidence" value="ECO:0007669"/>
    <property type="project" value="UniProtKB-UniRule"/>
</dbReference>
<evidence type="ECO:0000313" key="12">
    <source>
        <dbReference type="Proteomes" id="UP000292695"/>
    </source>
</evidence>
<evidence type="ECO:0000259" key="10">
    <source>
        <dbReference type="Pfam" id="PF00082"/>
    </source>
</evidence>
<evidence type="ECO:0000256" key="8">
    <source>
        <dbReference type="SAM" id="MobiDB-lite"/>
    </source>
</evidence>
<dbReference type="PANTHER" id="PTHR43806">
    <property type="entry name" value="PEPTIDASE S8"/>
    <property type="match status" value="1"/>
</dbReference>
<dbReference type="PROSITE" id="PS00137">
    <property type="entry name" value="SUBTILASE_HIS"/>
    <property type="match status" value="1"/>
</dbReference>
<dbReference type="InterPro" id="IPR050131">
    <property type="entry name" value="Peptidase_S8_subtilisin-like"/>
</dbReference>
<keyword evidence="9" id="KW-0732">Signal</keyword>
<evidence type="ECO:0000256" key="7">
    <source>
        <dbReference type="RuleBase" id="RU003355"/>
    </source>
</evidence>
<dbReference type="RefSeq" id="WP_131285974.1">
    <property type="nucleotide sequence ID" value="NZ_SJKA01000002.1"/>
</dbReference>
<dbReference type="Gene3D" id="3.40.50.200">
    <property type="entry name" value="Peptidase S8/S53 domain"/>
    <property type="match status" value="1"/>
</dbReference>
<keyword evidence="3 6" id="KW-0378">Hydrolase</keyword>
<feature type="active site" description="Charge relay system" evidence="5 6">
    <location>
        <position position="248"/>
    </location>
</feature>
<evidence type="ECO:0000256" key="4">
    <source>
        <dbReference type="ARBA" id="ARBA00022825"/>
    </source>
</evidence>
<sequence>MSSRSTRRGKPAIAVLAVAGLAVGVLTPAHAASVAPAAQPATGGKDVSVTLITGDRVRLAGGDITKATVEPAAGREHVGFNTYRIRDHAYVIPADVYKAVGDGRIDRRLFDVVQLVKDGYDDASTSTIPVLTTYAGTAKRAVPSGTRVTRQLPSISGAAMKVSKSNAKAFMSSAGFSKLWLDGRRKLLLDQSVPQIGGPAAWQAGYTGKGVSVAVLDSGVDATHPDLATQVAGEKNFTTESADDVVGHGTHVASTIAGTGAASDGRYKGVAPDARIYDGKICEVYGCEESAILAGMEWAANEVKAKIVNLSIGGQDTPELDPVEEAVNRLTAQSGTLFVIAAGNEGPGDGTISSPGSADAALTVGNVTKQDQLNPTSSRGPRVGDSALKPDVTAPGTDIVAAKSKDSSIGEPVGDKYLRLSGTSMATPHTAGAAAILLQEHPSWTPAEVKAALMGSAKVAAGQTSFQQGAGRIDLTTAIKQTVVTESGSVSFGKATYPHSDDQPVTRDVTFRNLGETAVTLSLTSVLNGPDGTAAPAGALKLSADSVTVPAGGTASVQATSDTALGGADGLFSGRITATGGGQTVVVPVGVDKEGPTYNLTVKLIRPDGAPDPDYPMSLTGIDNDMHDLYSPDETGTVTLRLPQGEYMVDQFQEFERGPEDWIFFILTAPSVKLTSDQTVVLDARKAKPVTTSVPKADAKQANSDIGFDRKIKDSTYIYSAGGFLSGTMYTYSTGPKLSAAELTGHVTSQWGVPGADGLFTNTPYLYGIANYFPGEFPTGFDRQVKQADLATVDSTVSKTVDPRVFKMLHPVMPDGGGGWARVIRVDVPRTIRYYLDDTQYGWAGRTEEDTDGADLPFPKWSLEGKPVLYKAGRYYQERWNAAVFVPSVYAATRSADALNVSLYGLTDADGHTGFISRTGSTTLYRDGTEIGSTDRFGSIGVTDQPAGKATYKLVTTGTQAVSPFSTRVDLEATFTSSADQAAVPIRTVAFRPELDGNNTMERKPVTVLLYEIKGGAVAKLKIDYSDNAGKTWHQAPLTGTKAIFPTPPGKTISLRATTTDATGNTTTQTIIAAYDLR</sequence>
<dbReference type="PRINTS" id="PR00723">
    <property type="entry name" value="SUBTILISIN"/>
</dbReference>
<dbReference type="PROSITE" id="PS00136">
    <property type="entry name" value="SUBTILASE_ASP"/>
    <property type="match status" value="1"/>
</dbReference>
<dbReference type="InterPro" id="IPR000209">
    <property type="entry name" value="Peptidase_S8/S53_dom"/>
</dbReference>
<keyword evidence="4 6" id="KW-0720">Serine protease</keyword>
<evidence type="ECO:0000256" key="1">
    <source>
        <dbReference type="ARBA" id="ARBA00011073"/>
    </source>
</evidence>
<organism evidence="11 12">
    <name type="scientific">Kribbella sindirgiensis</name>
    <dbReference type="NCBI Taxonomy" id="1124744"/>
    <lineage>
        <taxon>Bacteria</taxon>
        <taxon>Bacillati</taxon>
        <taxon>Actinomycetota</taxon>
        <taxon>Actinomycetes</taxon>
        <taxon>Propionibacteriales</taxon>
        <taxon>Kribbellaceae</taxon>
        <taxon>Kribbella</taxon>
    </lineage>
</organism>
<feature type="active site" description="Charge relay system" evidence="5 6">
    <location>
        <position position="424"/>
    </location>
</feature>
<feature type="chain" id="PRO_5020812079" description="Peptidase S8/S53 domain-containing protein" evidence="9">
    <location>
        <begin position="32"/>
        <end position="1078"/>
    </location>
</feature>
<dbReference type="InterPro" id="IPR015500">
    <property type="entry name" value="Peptidase_S8_subtilisin-rel"/>
</dbReference>
<feature type="compositionally biased region" description="Polar residues" evidence="8">
    <location>
        <begin position="370"/>
        <end position="379"/>
    </location>
</feature>
<comment type="similarity">
    <text evidence="1 6 7">Belongs to the peptidase S8 family.</text>
</comment>
<dbReference type="Proteomes" id="UP000292695">
    <property type="component" value="Unassembled WGS sequence"/>
</dbReference>
<protein>
    <recommendedName>
        <fullName evidence="10">Peptidase S8/S53 domain-containing protein</fullName>
    </recommendedName>
</protein>